<feature type="transmembrane region" description="Helical" evidence="1">
    <location>
        <begin position="81"/>
        <end position="108"/>
    </location>
</feature>
<dbReference type="EMBL" id="AMFJ01034348">
    <property type="protein sequence ID" value="EKD29587.1"/>
    <property type="molecule type" value="Genomic_DNA"/>
</dbReference>
<accession>K1XWH2</accession>
<feature type="transmembrane region" description="Helical" evidence="1">
    <location>
        <begin position="297"/>
        <end position="319"/>
    </location>
</feature>
<feature type="transmembrane region" description="Helical" evidence="1">
    <location>
        <begin position="197"/>
        <end position="216"/>
    </location>
</feature>
<feature type="transmembrane region" description="Helical" evidence="1">
    <location>
        <begin position="270"/>
        <end position="291"/>
    </location>
</feature>
<organism evidence="2">
    <name type="scientific">uncultured bacterium</name>
    <name type="common">gcode 4</name>
    <dbReference type="NCBI Taxonomy" id="1234023"/>
    <lineage>
        <taxon>Bacteria</taxon>
        <taxon>environmental samples</taxon>
    </lineage>
</organism>
<dbReference type="Pfam" id="PF13367">
    <property type="entry name" value="PrsW-protease"/>
    <property type="match status" value="1"/>
</dbReference>
<reference evidence="2" key="1">
    <citation type="journal article" date="2012" name="Science">
        <title>Fermentation, hydrogen, and sulfur metabolism in multiple uncultivated bacterial phyla.</title>
        <authorList>
            <person name="Wrighton K.C."/>
            <person name="Thomas B.C."/>
            <person name="Sharon I."/>
            <person name="Miller C.S."/>
            <person name="Castelle C.J."/>
            <person name="VerBerkmoes N.C."/>
            <person name="Wilkins M.J."/>
            <person name="Hettich R.L."/>
            <person name="Lipton M.S."/>
            <person name="Williams K.H."/>
            <person name="Long P.E."/>
            <person name="Banfield J.F."/>
        </authorList>
    </citation>
    <scope>NUCLEOTIDE SEQUENCE [LARGE SCALE GENOMIC DNA]</scope>
</reference>
<evidence type="ECO:0000313" key="2">
    <source>
        <dbReference type="EMBL" id="EKD29587.1"/>
    </source>
</evidence>
<dbReference type="AlphaFoldDB" id="K1XWH2"/>
<dbReference type="GO" id="GO:0008233">
    <property type="term" value="F:peptidase activity"/>
    <property type="evidence" value="ECO:0007669"/>
    <property type="project" value="InterPro"/>
</dbReference>
<evidence type="ECO:0008006" key="3">
    <source>
        <dbReference type="Google" id="ProtNLM"/>
    </source>
</evidence>
<feature type="transmembrane region" description="Helical" evidence="1">
    <location>
        <begin position="153"/>
        <end position="174"/>
    </location>
</feature>
<gene>
    <name evidence="2" type="ORF">ACD_78C00348G0003</name>
</gene>
<keyword evidence="1" id="KW-0472">Membrane</keyword>
<name>K1XWH2_9BACT</name>
<feature type="transmembrane region" description="Helical" evidence="1">
    <location>
        <begin position="236"/>
        <end position="258"/>
    </location>
</feature>
<evidence type="ECO:0000256" key="1">
    <source>
        <dbReference type="SAM" id="Phobius"/>
    </source>
</evidence>
<keyword evidence="1" id="KW-1133">Transmembrane helix</keyword>
<dbReference type="InterPro" id="IPR026898">
    <property type="entry name" value="PrsW"/>
</dbReference>
<feature type="transmembrane region" description="Helical" evidence="1">
    <location>
        <begin position="37"/>
        <end position="61"/>
    </location>
</feature>
<keyword evidence="1" id="KW-0812">Transmembrane</keyword>
<comment type="caution">
    <text evidence="2">The sequence shown here is derived from an EMBL/GenBank/DDBJ whole genome shotgun (WGS) entry which is preliminary data.</text>
</comment>
<sequence length="322" mass="36376">MELLSLIPIVIITFLPILIWGYIFSYLDNSPLGARRFWLGIVAGALSVVPVLFMSDLMILGNIASWNIFPLLTSPDSEIRLLFSLLITIGLIVASIFVFSLGIFSLNIAKIWRTFIGNTLIVLSIGVFFTLFHLLLFQLHIFDGDLTNGGVTIAWVVFGTLKLVLFYYIIIAIIEETSKHFCVLTSSLPFIDSVKKWVLFSIFIALGFGFIENILYLKNITEQSGFWSSEVLTTWIFRSIFSLMTHIISSVIVGLYFSRAYIAYAPIRKAIPYIKTVLYGFAFSIIVHAIFDISLTVGFTGIIFIYFFAGYLGITRIFYEES</sequence>
<proteinExistence type="predicted"/>
<protein>
    <recommendedName>
        <fullName evidence="3">PrsW family intramembrane metalloprotease</fullName>
    </recommendedName>
</protein>
<feature type="transmembrane region" description="Helical" evidence="1">
    <location>
        <begin position="6"/>
        <end position="25"/>
    </location>
</feature>
<feature type="transmembrane region" description="Helical" evidence="1">
    <location>
        <begin position="120"/>
        <end position="141"/>
    </location>
</feature>